<evidence type="ECO:0000313" key="1">
    <source>
        <dbReference type="EMBL" id="KAK9769253.1"/>
    </source>
</evidence>
<keyword evidence="2" id="KW-1185">Reference proteome</keyword>
<gene>
    <name evidence="1" type="ORF">SCAR479_14075</name>
</gene>
<proteinExistence type="predicted"/>
<organism evidence="1 2">
    <name type="scientific">Seiridium cardinale</name>
    <dbReference type="NCBI Taxonomy" id="138064"/>
    <lineage>
        <taxon>Eukaryota</taxon>
        <taxon>Fungi</taxon>
        <taxon>Dikarya</taxon>
        <taxon>Ascomycota</taxon>
        <taxon>Pezizomycotina</taxon>
        <taxon>Sordariomycetes</taxon>
        <taxon>Xylariomycetidae</taxon>
        <taxon>Amphisphaeriales</taxon>
        <taxon>Sporocadaceae</taxon>
        <taxon>Seiridium</taxon>
    </lineage>
</organism>
<comment type="caution">
    <text evidence="1">The sequence shown here is derived from an EMBL/GenBank/DDBJ whole genome shotgun (WGS) entry which is preliminary data.</text>
</comment>
<accession>A0ABR2X645</accession>
<evidence type="ECO:0000313" key="2">
    <source>
        <dbReference type="Proteomes" id="UP001465668"/>
    </source>
</evidence>
<sequence>MTNSVSSRMISFRGS</sequence>
<reference evidence="1 2" key="1">
    <citation type="submission" date="2024-02" db="EMBL/GenBank/DDBJ databases">
        <title>First draft genome assembly of two strains of Seiridium cardinale.</title>
        <authorList>
            <person name="Emiliani G."/>
            <person name="Scali E."/>
        </authorList>
    </citation>
    <scope>NUCLEOTIDE SEQUENCE [LARGE SCALE GENOMIC DNA]</scope>
    <source>
        <strain evidence="1 2">BM-138-000479</strain>
    </source>
</reference>
<dbReference type="Proteomes" id="UP001465668">
    <property type="component" value="Unassembled WGS sequence"/>
</dbReference>
<protein>
    <submittedName>
        <fullName evidence="1">Uncharacterized protein</fullName>
    </submittedName>
</protein>
<dbReference type="EMBL" id="JARVKM010000236">
    <property type="protein sequence ID" value="KAK9769253.1"/>
    <property type="molecule type" value="Genomic_DNA"/>
</dbReference>
<name>A0ABR2X645_9PEZI</name>